<dbReference type="HOGENOM" id="CLU_076533_0_1_6"/>
<dbReference type="InterPro" id="IPR016147">
    <property type="entry name" value="Pili_assmbl_chaperone_N"/>
</dbReference>
<accession>B4SQ24</accession>
<dbReference type="PANTHER" id="PTHR30251:SF4">
    <property type="entry name" value="SLR1668 PROTEIN"/>
    <property type="match status" value="1"/>
</dbReference>
<dbReference type="SUPFAM" id="SSF49354">
    <property type="entry name" value="PapD-like"/>
    <property type="match status" value="1"/>
</dbReference>
<dbReference type="eggNOG" id="COG3121">
    <property type="taxonomic scope" value="Bacteria"/>
</dbReference>
<dbReference type="InterPro" id="IPR008962">
    <property type="entry name" value="PapD-like_sf"/>
</dbReference>
<dbReference type="AlphaFoldDB" id="B4SQ24"/>
<sequence length="237" mass="25418" precursor="true">MLRLLLCLALSAVPRLSYGLELSSTEVRLSAARADGELWLRNTDATGWSGQARLYRWEQQEQSEVLLPADDVAVSPARLEIAAGQRQRLRLVSLAPPPAGVQRAYRLVISPAPDLPSALAIRYSLPVFLDPPTPVTAALQVQVRSPPGLPPQLWLHNGGSGRAQLVDLVFVDSRGHRQHLIDGLVGYVLPGRARLWALPWRADAYAGGGFRARLNHAGEAALDAAPPSFAAAAAAGL</sequence>
<evidence type="ECO:0000313" key="3">
    <source>
        <dbReference type="Proteomes" id="UP000001867"/>
    </source>
</evidence>
<reference evidence="2 3" key="1">
    <citation type="submission" date="2008-06" db="EMBL/GenBank/DDBJ databases">
        <title>Complete sequence of Stenotrophomonas maltophilia R551-3.</title>
        <authorList>
            <consortium name="US DOE Joint Genome Institute"/>
            <person name="Lucas S."/>
            <person name="Copeland A."/>
            <person name="Lapidus A."/>
            <person name="Glavina del Rio T."/>
            <person name="Dalin E."/>
            <person name="Tice H."/>
            <person name="Pitluck S."/>
            <person name="Chain P."/>
            <person name="Malfatti S."/>
            <person name="Shin M."/>
            <person name="Vergez L."/>
            <person name="Lang D."/>
            <person name="Schmutz J."/>
            <person name="Larimer F."/>
            <person name="Land M."/>
            <person name="Hauser L."/>
            <person name="Kyrpides N."/>
            <person name="Mikhailova N."/>
            <person name="Taghavi S."/>
            <person name="Monchy S."/>
            <person name="Newman L."/>
            <person name="Vangronsveld J."/>
            <person name="van der Lelie D."/>
            <person name="Richardson P."/>
        </authorList>
    </citation>
    <scope>NUCLEOTIDE SEQUENCE [LARGE SCALE GENOMIC DNA]</scope>
    <source>
        <strain evidence="2 3">R551-3</strain>
    </source>
</reference>
<dbReference type="STRING" id="391008.Smal_1267"/>
<proteinExistence type="predicted"/>
<dbReference type="RefSeq" id="WP_012510515.1">
    <property type="nucleotide sequence ID" value="NC_011071.1"/>
</dbReference>
<dbReference type="InterPro" id="IPR013783">
    <property type="entry name" value="Ig-like_fold"/>
</dbReference>
<evidence type="ECO:0000259" key="1">
    <source>
        <dbReference type="Pfam" id="PF00345"/>
    </source>
</evidence>
<dbReference type="Proteomes" id="UP000001867">
    <property type="component" value="Chromosome"/>
</dbReference>
<organism evidence="2 3">
    <name type="scientific">Stenotrophomonas maltophilia (strain R551-3)</name>
    <dbReference type="NCBI Taxonomy" id="391008"/>
    <lineage>
        <taxon>Bacteria</taxon>
        <taxon>Pseudomonadati</taxon>
        <taxon>Pseudomonadota</taxon>
        <taxon>Gammaproteobacteria</taxon>
        <taxon>Lysobacterales</taxon>
        <taxon>Lysobacteraceae</taxon>
        <taxon>Stenotrophomonas</taxon>
        <taxon>Stenotrophomonas maltophilia group</taxon>
    </lineage>
</organism>
<protein>
    <submittedName>
        <fullName evidence="2">Pili assembly chaperone</fullName>
    </submittedName>
</protein>
<dbReference type="PANTHER" id="PTHR30251">
    <property type="entry name" value="PILUS ASSEMBLY CHAPERONE"/>
    <property type="match status" value="1"/>
</dbReference>
<dbReference type="KEGG" id="smt:Smal_1267"/>
<name>B4SQ24_STRM5</name>
<dbReference type="Gene3D" id="2.60.40.10">
    <property type="entry name" value="Immunoglobulins"/>
    <property type="match status" value="1"/>
</dbReference>
<dbReference type="Pfam" id="PF00345">
    <property type="entry name" value="PapD_N"/>
    <property type="match status" value="1"/>
</dbReference>
<gene>
    <name evidence="2" type="ordered locus">Smal_1267</name>
</gene>
<dbReference type="InterPro" id="IPR050643">
    <property type="entry name" value="Periplasmic_pilus_chap"/>
</dbReference>
<dbReference type="GO" id="GO:0071555">
    <property type="term" value="P:cell wall organization"/>
    <property type="evidence" value="ECO:0007669"/>
    <property type="project" value="InterPro"/>
</dbReference>
<dbReference type="EMBL" id="CP001111">
    <property type="protein sequence ID" value="ACF50972.1"/>
    <property type="molecule type" value="Genomic_DNA"/>
</dbReference>
<evidence type="ECO:0000313" key="2">
    <source>
        <dbReference type="EMBL" id="ACF50972.1"/>
    </source>
</evidence>
<dbReference type="OrthoDB" id="511700at2"/>
<dbReference type="GO" id="GO:0030288">
    <property type="term" value="C:outer membrane-bounded periplasmic space"/>
    <property type="evidence" value="ECO:0007669"/>
    <property type="project" value="InterPro"/>
</dbReference>
<feature type="domain" description="Pili assembly chaperone N-terminal" evidence="1">
    <location>
        <begin position="19"/>
        <end position="132"/>
    </location>
</feature>